<dbReference type="InterPro" id="IPR011990">
    <property type="entry name" value="TPR-like_helical_dom_sf"/>
</dbReference>
<feature type="compositionally biased region" description="Low complexity" evidence="2">
    <location>
        <begin position="18"/>
        <end position="33"/>
    </location>
</feature>
<dbReference type="GeneID" id="14886986"/>
<feature type="compositionally biased region" description="Basic and acidic residues" evidence="2">
    <location>
        <begin position="550"/>
        <end position="569"/>
    </location>
</feature>
<dbReference type="GO" id="GO:0016740">
    <property type="term" value="F:transferase activity"/>
    <property type="evidence" value="ECO:0007669"/>
    <property type="project" value="UniProtKB-KW"/>
</dbReference>
<dbReference type="RefSeq" id="XP_004254741.1">
    <property type="nucleotide sequence ID" value="XM_004254693.1"/>
</dbReference>
<dbReference type="InterPro" id="IPR019734">
    <property type="entry name" value="TPR_rpt"/>
</dbReference>
<evidence type="ECO:0000313" key="3">
    <source>
        <dbReference type="EMBL" id="ELP87970.1"/>
    </source>
</evidence>
<evidence type="ECO:0000256" key="2">
    <source>
        <dbReference type="SAM" id="MobiDB-lite"/>
    </source>
</evidence>
<gene>
    <name evidence="3" type="ORF">EIN_418490</name>
</gene>
<reference evidence="3 4" key="1">
    <citation type="submission" date="2012-10" db="EMBL/GenBank/DDBJ databases">
        <authorList>
            <person name="Zafar N."/>
            <person name="Inman J."/>
            <person name="Hall N."/>
            <person name="Lorenzi H."/>
            <person name="Caler E."/>
        </authorList>
    </citation>
    <scope>NUCLEOTIDE SEQUENCE [LARGE SCALE GENOMIC DNA]</scope>
    <source>
        <strain evidence="3 4">IP1</strain>
    </source>
</reference>
<dbReference type="GO" id="GO:0000127">
    <property type="term" value="C:transcription factor TFIIIC complex"/>
    <property type="evidence" value="ECO:0007669"/>
    <property type="project" value="TreeGrafter"/>
</dbReference>
<protein>
    <submittedName>
        <fullName evidence="3">O-linked N-acetylglucosamine transferase, ogt, putative</fullName>
    </submittedName>
</protein>
<dbReference type="AlphaFoldDB" id="A0A0A1U7K5"/>
<feature type="region of interest" description="Disordered" evidence="2">
    <location>
        <begin position="1"/>
        <end position="41"/>
    </location>
</feature>
<feature type="repeat" description="TPR" evidence="1">
    <location>
        <begin position="785"/>
        <end position="818"/>
    </location>
</feature>
<dbReference type="PANTHER" id="PTHR23082">
    <property type="entry name" value="TRANSCRIPTION INITIATION FACTOR IIIC TFIIIC , POLYPEPTIDE 3-RELATED"/>
    <property type="match status" value="1"/>
</dbReference>
<dbReference type="KEGG" id="eiv:EIN_418490"/>
<dbReference type="Pfam" id="PF13181">
    <property type="entry name" value="TPR_8"/>
    <property type="match status" value="2"/>
</dbReference>
<proteinExistence type="predicted"/>
<dbReference type="Proteomes" id="UP000014680">
    <property type="component" value="Unassembled WGS sequence"/>
</dbReference>
<dbReference type="SMART" id="SM00028">
    <property type="entry name" value="TPR"/>
    <property type="match status" value="6"/>
</dbReference>
<evidence type="ECO:0000313" key="4">
    <source>
        <dbReference type="Proteomes" id="UP000014680"/>
    </source>
</evidence>
<organism evidence="3 4">
    <name type="scientific">Entamoeba invadens IP1</name>
    <dbReference type="NCBI Taxonomy" id="370355"/>
    <lineage>
        <taxon>Eukaryota</taxon>
        <taxon>Amoebozoa</taxon>
        <taxon>Evosea</taxon>
        <taxon>Archamoebae</taxon>
        <taxon>Mastigamoebida</taxon>
        <taxon>Entamoebidae</taxon>
        <taxon>Entamoeba</taxon>
    </lineage>
</organism>
<evidence type="ECO:0000256" key="1">
    <source>
        <dbReference type="PROSITE-ProRule" id="PRU00339"/>
    </source>
</evidence>
<dbReference type="Gene3D" id="1.25.40.10">
    <property type="entry name" value="Tetratricopeptide repeat domain"/>
    <property type="match status" value="3"/>
</dbReference>
<sequence>MSVGEYLFGSDSEDITGLLSESSNTDSSDSSDLSDSKPKTRKIPDSVKKLIGEASMCYVKKEYSQATEYALEAIKVAPQIPDSYHTLGMIYSDLGDKKTARDYFMIAAHMTRTDGELWKRLADMFKEDGDEEQYYYCLSKAVLHDPKNVDLLYERVKVGTQMSDSRGVLSTFQALIALDGTATTAKQIATALITEKRKKEAASVVLGGVKQRIKENKDVELSLGNILMELLLDNEMLDEFSEFYTNYVKTHDESTFPVDMQANVCIFNIRKKSEETWMPYYLYHLKNINPNIVDLSVLIANELMKKKEYQKAMELYEKIRSFEGMDNAVIWGNLAVCYWNLGNEPLAFQYGENSHKECGYRGDVTVLLMRKMLQEGEYDKMCEISDHYFESLEQMNDIEVFQNMSEQNDVIEILRMKMKGFYRQDNYEKCYETFLWIFGKVIQKEETDLIKSRIKQFRFSRSKKWRMGAVLSILGVEMPVEEKKEKKHTEESEIEEDRLFQTKRKKRKDTAVTVAPPIPNEEIKWDQFDVPQKVESLKQKQVEPVETFNENEKTDRSETEESSLVDKKTRNTDRDNRKVIEIAGTFVLLEEVLGIERIKKYITWHITCAAVINKMDECKQTIESLITVLGHDEDNEVAIRTSFINICLRYSSFEAAIFQLKALCLVFPNRKDLWFFFNKIIVLSRRQTNPGLLKYFSRMHSKYPKEEIITIILGNLFLTTCQYNKALTLLFDVYDNQKNSALLNLSISLCFLGDVANRNTIDKSSVMVNSLTYLKRYLELCGFKKEGLYNVGRFYHQLDVLYLASNFYEQALSIIPKNSAEALLDREIAFNLSLIYAKAGNEDLVIKIRWQYLQF</sequence>
<keyword evidence="4" id="KW-1185">Reference proteome</keyword>
<feature type="region of interest" description="Disordered" evidence="2">
    <location>
        <begin position="541"/>
        <end position="569"/>
    </location>
</feature>
<dbReference type="InterPro" id="IPR039340">
    <property type="entry name" value="Tfc4/TFIIIC-102/Sfc4"/>
</dbReference>
<dbReference type="GO" id="GO:0006383">
    <property type="term" value="P:transcription by RNA polymerase III"/>
    <property type="evidence" value="ECO:0007669"/>
    <property type="project" value="InterPro"/>
</dbReference>
<dbReference type="VEuPathDB" id="AmoebaDB:EIN_418490"/>
<dbReference type="SUPFAM" id="SSF48452">
    <property type="entry name" value="TPR-like"/>
    <property type="match status" value="2"/>
</dbReference>
<dbReference type="OrthoDB" id="9991317at2759"/>
<keyword evidence="3" id="KW-0808">Transferase</keyword>
<dbReference type="OMA" id="SSPNMKF"/>
<dbReference type="PROSITE" id="PS50005">
    <property type="entry name" value="TPR"/>
    <property type="match status" value="1"/>
</dbReference>
<dbReference type="EMBL" id="KB206772">
    <property type="protein sequence ID" value="ELP87970.1"/>
    <property type="molecule type" value="Genomic_DNA"/>
</dbReference>
<accession>A0A0A1U7K5</accession>
<name>A0A0A1U7K5_ENTIV</name>
<keyword evidence="1" id="KW-0802">TPR repeat</keyword>
<dbReference type="PANTHER" id="PTHR23082:SF0">
    <property type="entry name" value="GENERAL TRANSCRIPTION FACTOR 3C POLYPEPTIDE 3"/>
    <property type="match status" value="1"/>
</dbReference>